<evidence type="ECO:0000256" key="11">
    <source>
        <dbReference type="RuleBase" id="RU003477"/>
    </source>
</evidence>
<dbReference type="Pfam" id="PF01490">
    <property type="entry name" value="Aa_trans"/>
    <property type="match status" value="2"/>
</dbReference>
<dbReference type="GO" id="GO:0015179">
    <property type="term" value="F:L-amino acid transmembrane transporter activity"/>
    <property type="evidence" value="ECO:0007669"/>
    <property type="project" value="TreeGrafter"/>
</dbReference>
<dbReference type="InterPro" id="IPR008991">
    <property type="entry name" value="Translation_prot_SH3-like_sf"/>
</dbReference>
<comment type="subunit">
    <text evidence="4">Part of the 50S ribosomal subunit.</text>
</comment>
<gene>
    <name evidence="15" type="ORF">FOL47_007669</name>
</gene>
<protein>
    <recommendedName>
        <fullName evidence="10">Large ribosomal subunit protein uL24c</fullName>
    </recommendedName>
</protein>
<feature type="region of interest" description="Disordered" evidence="12">
    <location>
        <begin position="456"/>
        <end position="476"/>
    </location>
</feature>
<dbReference type="InterPro" id="IPR057264">
    <property type="entry name" value="Ribosomal_uL24_C"/>
</dbReference>
<feature type="compositionally biased region" description="Acidic residues" evidence="12">
    <location>
        <begin position="508"/>
        <end position="527"/>
    </location>
</feature>
<feature type="transmembrane region" description="Helical" evidence="13">
    <location>
        <begin position="581"/>
        <end position="602"/>
    </location>
</feature>
<reference evidence="15 16" key="1">
    <citation type="submission" date="2020-04" db="EMBL/GenBank/DDBJ databases">
        <title>Perkinsus chesapeaki whole genome sequence.</title>
        <authorList>
            <person name="Bogema D.R."/>
        </authorList>
    </citation>
    <scope>NUCLEOTIDE SEQUENCE [LARGE SCALE GENOMIC DNA]</scope>
    <source>
        <strain evidence="15">ATCC PRA-425</strain>
    </source>
</reference>
<evidence type="ECO:0000259" key="14">
    <source>
        <dbReference type="SMART" id="SM00739"/>
    </source>
</evidence>
<dbReference type="GO" id="GO:0003723">
    <property type="term" value="F:RNA binding"/>
    <property type="evidence" value="ECO:0007669"/>
    <property type="project" value="InterPro"/>
</dbReference>
<feature type="transmembrane region" description="Helical" evidence="13">
    <location>
        <begin position="680"/>
        <end position="699"/>
    </location>
</feature>
<feature type="domain" description="KOW" evidence="14">
    <location>
        <begin position="754"/>
        <end position="781"/>
    </location>
</feature>
<dbReference type="GO" id="GO:1990904">
    <property type="term" value="C:ribonucleoprotein complex"/>
    <property type="evidence" value="ECO:0007669"/>
    <property type="project" value="UniProtKB-KW"/>
</dbReference>
<dbReference type="InterPro" id="IPR003256">
    <property type="entry name" value="Ribosomal_uL24"/>
</dbReference>
<keyword evidence="6 11" id="KW-0689">Ribosomal protein</keyword>
<dbReference type="PANTHER" id="PTHR22950:SF349">
    <property type="entry name" value="AMINO ACID TRANSPORTER TRANSMEMBRANE DOMAIN-CONTAINING PROTEIN"/>
    <property type="match status" value="1"/>
</dbReference>
<dbReference type="OrthoDB" id="359154at2759"/>
<feature type="transmembrane region" description="Helical" evidence="13">
    <location>
        <begin position="353"/>
        <end position="374"/>
    </location>
</feature>
<dbReference type="GO" id="GO:0006412">
    <property type="term" value="P:translation"/>
    <property type="evidence" value="ECO:0007669"/>
    <property type="project" value="InterPro"/>
</dbReference>
<dbReference type="CDD" id="cd06089">
    <property type="entry name" value="KOW_RPL26"/>
    <property type="match status" value="1"/>
</dbReference>
<evidence type="ECO:0000256" key="13">
    <source>
        <dbReference type="SAM" id="Phobius"/>
    </source>
</evidence>
<feature type="transmembrane region" description="Helical" evidence="13">
    <location>
        <begin position="159"/>
        <end position="181"/>
    </location>
</feature>
<dbReference type="AlphaFoldDB" id="A0A7J6LJG8"/>
<comment type="function">
    <text evidence="1">One of two assembly initiator proteins, it binds directly to the 5'-end of the 23S rRNA, where it nucleates assembly of the 50S subunit.</text>
</comment>
<proteinExistence type="inferred from homology"/>
<feature type="transmembrane region" description="Helical" evidence="13">
    <location>
        <begin position="711"/>
        <end position="734"/>
    </location>
</feature>
<evidence type="ECO:0000256" key="12">
    <source>
        <dbReference type="SAM" id="MobiDB-lite"/>
    </source>
</evidence>
<feature type="transmembrane region" description="Helical" evidence="13">
    <location>
        <begin position="555"/>
        <end position="575"/>
    </location>
</feature>
<dbReference type="Proteomes" id="UP000591131">
    <property type="component" value="Unassembled WGS sequence"/>
</dbReference>
<evidence type="ECO:0000313" key="15">
    <source>
        <dbReference type="EMBL" id="KAF4659256.1"/>
    </source>
</evidence>
<evidence type="ECO:0000256" key="8">
    <source>
        <dbReference type="ARBA" id="ARBA00023136"/>
    </source>
</evidence>
<keyword evidence="5 13" id="KW-0812">Transmembrane</keyword>
<feature type="transmembrane region" description="Helical" evidence="13">
    <location>
        <begin position="21"/>
        <end position="41"/>
    </location>
</feature>
<dbReference type="SMART" id="SM00739">
    <property type="entry name" value="KOW"/>
    <property type="match status" value="1"/>
</dbReference>
<feature type="compositionally biased region" description="Polar residues" evidence="12">
    <location>
        <begin position="461"/>
        <end position="470"/>
    </location>
</feature>
<keyword evidence="9 11" id="KW-0687">Ribonucleoprotein</keyword>
<feature type="transmembrane region" description="Helical" evidence="13">
    <location>
        <begin position="101"/>
        <end position="123"/>
    </location>
</feature>
<evidence type="ECO:0000256" key="6">
    <source>
        <dbReference type="ARBA" id="ARBA00022980"/>
    </source>
</evidence>
<dbReference type="SUPFAM" id="SSF50104">
    <property type="entry name" value="Translation proteins SH3-like domain"/>
    <property type="match status" value="1"/>
</dbReference>
<evidence type="ECO:0000256" key="3">
    <source>
        <dbReference type="ARBA" id="ARBA00010618"/>
    </source>
</evidence>
<accession>A0A7J6LJG8</accession>
<dbReference type="GO" id="GO:0005774">
    <property type="term" value="C:vacuolar membrane"/>
    <property type="evidence" value="ECO:0007669"/>
    <property type="project" value="TreeGrafter"/>
</dbReference>
<feature type="transmembrane region" description="Helical" evidence="13">
    <location>
        <begin position="235"/>
        <end position="258"/>
    </location>
</feature>
<dbReference type="InterPro" id="IPR005825">
    <property type="entry name" value="Ribosomal_uL24_CS"/>
</dbReference>
<name>A0A7J6LJG8_PERCH</name>
<feature type="transmembrane region" description="Helical" evidence="13">
    <location>
        <begin position="135"/>
        <end position="152"/>
    </location>
</feature>
<evidence type="ECO:0000256" key="5">
    <source>
        <dbReference type="ARBA" id="ARBA00022692"/>
    </source>
</evidence>
<dbReference type="GO" id="GO:0003735">
    <property type="term" value="F:structural constituent of ribosome"/>
    <property type="evidence" value="ECO:0007669"/>
    <property type="project" value="InterPro"/>
</dbReference>
<evidence type="ECO:0000313" key="16">
    <source>
        <dbReference type="Proteomes" id="UP000591131"/>
    </source>
</evidence>
<comment type="subcellular location">
    <subcellularLocation>
        <location evidence="2">Membrane</location>
        <topology evidence="2">Multi-pass membrane protein</topology>
    </subcellularLocation>
</comment>
<keyword evidence="8 13" id="KW-0472">Membrane</keyword>
<feature type="region of interest" description="Disordered" evidence="12">
    <location>
        <begin position="414"/>
        <end position="434"/>
    </location>
</feature>
<feature type="region of interest" description="Disordered" evidence="12">
    <location>
        <begin position="497"/>
        <end position="535"/>
    </location>
</feature>
<dbReference type="NCBIfam" id="TIGR01079">
    <property type="entry name" value="rplX_bact"/>
    <property type="match status" value="1"/>
</dbReference>
<feature type="transmembrane region" description="Helical" evidence="13">
    <location>
        <begin position="647"/>
        <end position="668"/>
    </location>
</feature>
<dbReference type="Pfam" id="PF00467">
    <property type="entry name" value="KOW"/>
    <property type="match status" value="1"/>
</dbReference>
<evidence type="ECO:0000256" key="10">
    <source>
        <dbReference type="ARBA" id="ARBA00035282"/>
    </source>
</evidence>
<evidence type="ECO:0000256" key="1">
    <source>
        <dbReference type="ARBA" id="ARBA00004072"/>
    </source>
</evidence>
<organism evidence="15 16">
    <name type="scientific">Perkinsus chesapeaki</name>
    <name type="common">Clam parasite</name>
    <name type="synonym">Perkinsus andrewsi</name>
    <dbReference type="NCBI Taxonomy" id="330153"/>
    <lineage>
        <taxon>Eukaryota</taxon>
        <taxon>Sar</taxon>
        <taxon>Alveolata</taxon>
        <taxon>Perkinsozoa</taxon>
        <taxon>Perkinsea</taxon>
        <taxon>Perkinsida</taxon>
        <taxon>Perkinsidae</taxon>
        <taxon>Perkinsus</taxon>
    </lineage>
</organism>
<sequence>MTVPIDDSLPAKFAINKSGCSNLRAIANLVMTAVGVGVLALPNAVALAGWVVGPLLLVLAWVLTHFMMCLLWRCMYMNPEGVRFESYEAVGRRCFGLPGQIAVCICLYGGIFCICSLMIILMGDTMTNLVPSLGRIPWILIFVGIIAPLSWLPSMSQIGVVSAIGVAATILATIFVIIAGVREAVSDDTHVHSLVPHSVSGLGLAFTNFMNSYTCAPVIPELIDEMRDPRQFPKVAFWAFTIITLLFGSIGFAGYAGWGVDMLGYGSIVDAVAASAGPGDAINYVVQIAIAVVSAAHLLVLFTPLGKGAETFAESIAKRSLPRVVRLACRTVALACCTCLAIFVPGFGTLFNLVGSTIVMFLQIIFPVTFFVWLSHISVKSGDRLVPAKTILLFGLQCHILCRLYFGKMASSPRAEGATKDAPTTENIDNACRRGGDIELGEVQQDDRMISTPPANVVEKSATNSDSGAASTPEAGGEQGIFERVYNLLNFAIGRGGASPDRDSNDTVNDDSTDESTDDDEGEEEGGDDNRVVKGGGWGQGSSAVVSKQQGTAGAVFALVKSFIGIGVLSLPFAMMKGGYVGGPIGLAIIAIIAHHCMQLLLETSRLVSIAQESSAGDKSAVVHQRLSFGMLGKYVIGRWGKVVVDYSLLASQMGFCVAYIIFIAANLSDVIKHETGSTFISQRLIAICCVLLLIPIAWLKNLKALKIPTLMANVALIAGILWVFYCAVAHLPFADFSKLHAVNLAEHLIRTWKVRVGDMVEIISGKDKGTQGEILQTDYRRNMVKVRGANLRRMKDKDGNDYQIEKKIHYSNVNLLDPVFKKATRVDLRWTEDGQLFRVAKQSGTVIPFPDRSALVADWSDYKPGPKDTPPEVAMEKSYHYKEDVQAMKILRQTMSKYNTDIQSC</sequence>
<comment type="caution">
    <text evidence="15">The sequence shown here is derived from an EMBL/GenBank/DDBJ whole genome shotgun (WGS) entry which is preliminary data.</text>
</comment>
<feature type="transmembrane region" description="Helical" evidence="13">
    <location>
        <begin position="327"/>
        <end position="347"/>
    </location>
</feature>
<dbReference type="PROSITE" id="PS01108">
    <property type="entry name" value="RIBOSOMAL_L24"/>
    <property type="match status" value="1"/>
</dbReference>
<dbReference type="Gene3D" id="2.30.30.30">
    <property type="match status" value="1"/>
</dbReference>
<dbReference type="InterPro" id="IPR005824">
    <property type="entry name" value="KOW"/>
</dbReference>
<evidence type="ECO:0000256" key="2">
    <source>
        <dbReference type="ARBA" id="ARBA00004141"/>
    </source>
</evidence>
<dbReference type="GO" id="GO:0005840">
    <property type="term" value="C:ribosome"/>
    <property type="evidence" value="ECO:0007669"/>
    <property type="project" value="UniProtKB-KW"/>
</dbReference>
<feature type="transmembrane region" description="Helical" evidence="13">
    <location>
        <begin position="47"/>
        <end position="72"/>
    </location>
</feature>
<dbReference type="HAMAP" id="MF_01326_B">
    <property type="entry name" value="Ribosomal_uL24_B"/>
    <property type="match status" value="1"/>
</dbReference>
<evidence type="ECO:0000256" key="4">
    <source>
        <dbReference type="ARBA" id="ARBA00011838"/>
    </source>
</evidence>
<dbReference type="PANTHER" id="PTHR22950">
    <property type="entry name" value="AMINO ACID TRANSPORTER"/>
    <property type="match status" value="1"/>
</dbReference>
<evidence type="ECO:0000256" key="7">
    <source>
        <dbReference type="ARBA" id="ARBA00022989"/>
    </source>
</evidence>
<dbReference type="InterPro" id="IPR041988">
    <property type="entry name" value="Ribosomal_uL24_KOW"/>
</dbReference>
<keyword evidence="16" id="KW-1185">Reference proteome</keyword>
<feature type="transmembrane region" description="Helical" evidence="13">
    <location>
        <begin position="201"/>
        <end position="223"/>
    </location>
</feature>
<evidence type="ECO:0000256" key="9">
    <source>
        <dbReference type="ARBA" id="ARBA00023274"/>
    </source>
</evidence>
<dbReference type="InterPro" id="IPR014722">
    <property type="entry name" value="Rib_uL2_dom2"/>
</dbReference>
<comment type="similarity">
    <text evidence="3 11">Belongs to the universal ribosomal protein uL24 family.</text>
</comment>
<dbReference type="Pfam" id="PF17136">
    <property type="entry name" value="ribosomal_L24"/>
    <property type="match status" value="1"/>
</dbReference>
<keyword evidence="7 13" id="KW-1133">Transmembrane helix</keyword>
<dbReference type="EMBL" id="JAAPAO010000460">
    <property type="protein sequence ID" value="KAF4659256.1"/>
    <property type="molecule type" value="Genomic_DNA"/>
</dbReference>
<dbReference type="Gene3D" id="1.20.1740.10">
    <property type="entry name" value="Amino acid/polyamine transporter I"/>
    <property type="match status" value="1"/>
</dbReference>
<dbReference type="InterPro" id="IPR013057">
    <property type="entry name" value="AA_transpt_TM"/>
</dbReference>
<feature type="transmembrane region" description="Helical" evidence="13">
    <location>
        <begin position="284"/>
        <end position="306"/>
    </location>
</feature>